<dbReference type="Gene3D" id="2.30.110.10">
    <property type="entry name" value="Electron Transport, Fmn-binding Protein, Chain A"/>
    <property type="match status" value="1"/>
</dbReference>
<dbReference type="AlphaFoldDB" id="A0A8J3UN65"/>
<accession>A0A8J3UN65</accession>
<dbReference type="SUPFAM" id="SSF50475">
    <property type="entry name" value="FMN-binding split barrel"/>
    <property type="match status" value="1"/>
</dbReference>
<dbReference type="InterPro" id="IPR011576">
    <property type="entry name" value="Pyridox_Oxase_N"/>
</dbReference>
<dbReference type="PANTHER" id="PTHR35176">
    <property type="entry name" value="HEME OXYGENASE HI_0854-RELATED"/>
    <property type="match status" value="1"/>
</dbReference>
<evidence type="ECO:0000256" key="1">
    <source>
        <dbReference type="ARBA" id="ARBA00023002"/>
    </source>
</evidence>
<protein>
    <submittedName>
        <fullName evidence="4">PPOX class F420-dependent enzyme</fullName>
    </submittedName>
</protein>
<evidence type="ECO:0000313" key="4">
    <source>
        <dbReference type="EMBL" id="GII47471.1"/>
    </source>
</evidence>
<dbReference type="GO" id="GO:0005829">
    <property type="term" value="C:cytosol"/>
    <property type="evidence" value="ECO:0007669"/>
    <property type="project" value="TreeGrafter"/>
</dbReference>
<comment type="caution">
    <text evidence="4">The sequence shown here is derived from an EMBL/GenBank/DDBJ whole genome shotgun (WGS) entry which is preliminary data.</text>
</comment>
<dbReference type="InterPro" id="IPR012349">
    <property type="entry name" value="Split_barrel_FMN-bd"/>
</dbReference>
<dbReference type="GO" id="GO:0070967">
    <property type="term" value="F:coenzyme F420 binding"/>
    <property type="evidence" value="ECO:0007669"/>
    <property type="project" value="TreeGrafter"/>
</dbReference>
<dbReference type="Pfam" id="PF01243">
    <property type="entry name" value="PNPOx_N"/>
    <property type="match status" value="1"/>
</dbReference>
<evidence type="ECO:0000259" key="3">
    <source>
        <dbReference type="Pfam" id="PF01243"/>
    </source>
</evidence>
<feature type="region of interest" description="Disordered" evidence="2">
    <location>
        <begin position="106"/>
        <end position="126"/>
    </location>
</feature>
<feature type="domain" description="Pyridoxamine 5'-phosphate oxidase N-terminal" evidence="3">
    <location>
        <begin position="3"/>
        <end position="106"/>
    </location>
</feature>
<evidence type="ECO:0000313" key="5">
    <source>
        <dbReference type="Proteomes" id="UP000644610"/>
    </source>
</evidence>
<organism evidence="4 5">
    <name type="scientific">Planotetraspora silvatica</name>
    <dbReference type="NCBI Taxonomy" id="234614"/>
    <lineage>
        <taxon>Bacteria</taxon>
        <taxon>Bacillati</taxon>
        <taxon>Actinomycetota</taxon>
        <taxon>Actinomycetes</taxon>
        <taxon>Streptosporangiales</taxon>
        <taxon>Streptosporangiaceae</taxon>
        <taxon>Planotetraspora</taxon>
    </lineage>
</organism>
<keyword evidence="1" id="KW-0560">Oxidoreductase</keyword>
<name>A0A8J3UN65_9ACTN</name>
<dbReference type="Proteomes" id="UP000644610">
    <property type="component" value="Unassembled WGS sequence"/>
</dbReference>
<evidence type="ECO:0000256" key="2">
    <source>
        <dbReference type="SAM" id="MobiDB-lite"/>
    </source>
</evidence>
<dbReference type="EMBL" id="BOOQ01000026">
    <property type="protein sequence ID" value="GII47471.1"/>
    <property type="molecule type" value="Genomic_DNA"/>
</dbReference>
<proteinExistence type="predicted"/>
<dbReference type="GO" id="GO:0016627">
    <property type="term" value="F:oxidoreductase activity, acting on the CH-CH group of donors"/>
    <property type="evidence" value="ECO:0007669"/>
    <property type="project" value="TreeGrafter"/>
</dbReference>
<gene>
    <name evidence="4" type="ORF">Psi02_38950</name>
</gene>
<sequence>MEDEELAGFLRDARKLHLATINGDGTPHLVTMFYGLSDGKITFWTYRKAQKAKNIDRDSRVTCLVESGDDYFELRGVMVYGTARLIDDPEEVLDVGMDVTRRMTGMAAPDGTASNGAGENDGGEDGSLREYVAHTARKRIAYVVEPSRVVSWDHRKLPGASVG</sequence>
<reference evidence="4" key="1">
    <citation type="submission" date="2021-01" db="EMBL/GenBank/DDBJ databases">
        <title>Whole genome shotgun sequence of Planotetraspora silvatica NBRC 100141.</title>
        <authorList>
            <person name="Komaki H."/>
            <person name="Tamura T."/>
        </authorList>
    </citation>
    <scope>NUCLEOTIDE SEQUENCE</scope>
    <source>
        <strain evidence="4">NBRC 100141</strain>
    </source>
</reference>
<dbReference type="PANTHER" id="PTHR35176:SF6">
    <property type="entry name" value="HEME OXYGENASE HI_0854-RELATED"/>
    <property type="match status" value="1"/>
</dbReference>
<dbReference type="InterPro" id="IPR052019">
    <property type="entry name" value="F420H2_bilvrd_red/Heme_oxyg"/>
</dbReference>
<keyword evidence="5" id="KW-1185">Reference proteome</keyword>